<protein>
    <recommendedName>
        <fullName evidence="7">60S ribosome subunit biogenesis protein NIP7 homolog</fullName>
        <ecNumber evidence="6">7.6.2.2</ecNumber>
    </recommendedName>
</protein>
<dbReference type="OrthoDB" id="27490at2759"/>
<dbReference type="InterPro" id="IPR015947">
    <property type="entry name" value="PUA-like_sf"/>
</dbReference>
<dbReference type="Gene3D" id="2.30.130.10">
    <property type="entry name" value="PUA domain"/>
    <property type="match status" value="1"/>
</dbReference>
<dbReference type="Pfam" id="PF00664">
    <property type="entry name" value="ABC_membrane"/>
    <property type="match status" value="2"/>
</dbReference>
<dbReference type="Pfam" id="PF00005">
    <property type="entry name" value="ABC_tran"/>
    <property type="match status" value="1"/>
</dbReference>
<dbReference type="FunFam" id="3.10.450.220:FF:000001">
    <property type="entry name" value="60S ribosome subunit biogenesis protein NIP7 homolog"/>
    <property type="match status" value="1"/>
</dbReference>
<dbReference type="InterPro" id="IPR003439">
    <property type="entry name" value="ABC_transporter-like_ATP-bd"/>
</dbReference>
<gene>
    <name evidence="23" type="ORF">YQE_01739</name>
</gene>
<dbReference type="GO" id="GO:0017085">
    <property type="term" value="P:response to insecticide"/>
    <property type="evidence" value="ECO:0007669"/>
    <property type="project" value="UniProtKB-ARBA"/>
</dbReference>
<dbReference type="InterPro" id="IPR002478">
    <property type="entry name" value="PUA"/>
</dbReference>
<dbReference type="PANTHER" id="PTHR43394">
    <property type="entry name" value="ATP-DEPENDENT PERMEASE MDL1, MITOCHONDRIAL"/>
    <property type="match status" value="1"/>
</dbReference>
<dbReference type="SUPFAM" id="SSF90123">
    <property type="entry name" value="ABC transporter transmembrane region"/>
    <property type="match status" value="2"/>
</dbReference>
<evidence type="ECO:0000256" key="6">
    <source>
        <dbReference type="ARBA" id="ARBA00012191"/>
    </source>
</evidence>
<evidence type="ECO:0000256" key="1">
    <source>
        <dbReference type="ARBA" id="ARBA00004087"/>
    </source>
</evidence>
<feature type="transmembrane region" description="Helical" evidence="22">
    <location>
        <begin position="672"/>
        <end position="690"/>
    </location>
</feature>
<dbReference type="InterPro" id="IPR040598">
    <property type="entry name" value="NIP7_N"/>
</dbReference>
<dbReference type="Gene3D" id="3.40.50.300">
    <property type="entry name" value="P-loop containing nucleotide triphosphate hydrolases"/>
    <property type="match status" value="3"/>
</dbReference>
<dbReference type="CDD" id="cd18578">
    <property type="entry name" value="ABC_6TM_Pgp_ABCB1_D2_like"/>
    <property type="match status" value="1"/>
</dbReference>
<keyword evidence="12" id="KW-0547">Nucleotide-binding</keyword>
<dbReference type="GO" id="GO:0008559">
    <property type="term" value="F:ABC-type xenobiotic transporter activity"/>
    <property type="evidence" value="ECO:0007669"/>
    <property type="project" value="UniProtKB-EC"/>
</dbReference>
<feature type="transmembrane region" description="Helical" evidence="22">
    <location>
        <begin position="648"/>
        <end position="665"/>
    </location>
</feature>
<dbReference type="GO" id="GO:0005524">
    <property type="term" value="F:ATP binding"/>
    <property type="evidence" value="ECO:0007669"/>
    <property type="project" value="UniProtKB-KW"/>
</dbReference>
<feature type="transmembrane region" description="Helical" evidence="22">
    <location>
        <begin position="596"/>
        <end position="624"/>
    </location>
</feature>
<dbReference type="InterPro" id="IPR005155">
    <property type="entry name" value="UPF0113_PUA"/>
</dbReference>
<evidence type="ECO:0000256" key="14">
    <source>
        <dbReference type="ARBA" id="ARBA00022884"/>
    </source>
</evidence>
<dbReference type="EC" id="7.6.2.2" evidence="6"/>
<dbReference type="OMA" id="PGSIYKQ"/>
<evidence type="ECO:0000256" key="3">
    <source>
        <dbReference type="ARBA" id="ARBA00004604"/>
    </source>
</evidence>
<dbReference type="PROSITE" id="PS50893">
    <property type="entry name" value="ABC_TRANSPORTER_2"/>
    <property type="match status" value="1"/>
</dbReference>
<dbReference type="CDD" id="cd21151">
    <property type="entry name" value="PUA_Nip7-like"/>
    <property type="match status" value="1"/>
</dbReference>
<evidence type="ECO:0000313" key="23">
    <source>
        <dbReference type="EMBL" id="ENN81876.1"/>
    </source>
</evidence>
<evidence type="ECO:0000256" key="20">
    <source>
        <dbReference type="ARBA" id="ARBA00034018"/>
    </source>
</evidence>
<dbReference type="Pfam" id="PF03657">
    <property type="entry name" value="UPF0113"/>
    <property type="match status" value="1"/>
</dbReference>
<evidence type="ECO:0000256" key="7">
    <source>
        <dbReference type="ARBA" id="ARBA00018162"/>
    </source>
</evidence>
<dbReference type="SUPFAM" id="SSF52540">
    <property type="entry name" value="P-loop containing nucleoside triphosphate hydrolases"/>
    <property type="match status" value="3"/>
</dbReference>
<comment type="similarity">
    <text evidence="4">Belongs to the ABC transporter superfamily. ABCB family. Multidrug resistance exporter (TC 3.A.1.201) subfamily.</text>
</comment>
<accession>N6UMF2</accession>
<feature type="transmembrane region" description="Helical" evidence="22">
    <location>
        <begin position="778"/>
        <end position="800"/>
    </location>
</feature>
<evidence type="ECO:0000256" key="13">
    <source>
        <dbReference type="ARBA" id="ARBA00022840"/>
    </source>
</evidence>
<dbReference type="CDD" id="cd18577">
    <property type="entry name" value="ABC_6TM_Pgp_ABCB1_D1_like"/>
    <property type="match status" value="1"/>
</dbReference>
<dbReference type="PROSITE" id="PS50929">
    <property type="entry name" value="ABC_TM1F"/>
    <property type="match status" value="2"/>
</dbReference>
<dbReference type="GO" id="GO:0015421">
    <property type="term" value="F:ABC-type oligopeptide transporter activity"/>
    <property type="evidence" value="ECO:0007669"/>
    <property type="project" value="TreeGrafter"/>
</dbReference>
<dbReference type="CDD" id="cd03249">
    <property type="entry name" value="ABC_MTABC3_MDL1_MDL2"/>
    <property type="match status" value="1"/>
</dbReference>
<evidence type="ECO:0000256" key="21">
    <source>
        <dbReference type="SAM" id="MobiDB-lite"/>
    </source>
</evidence>
<feature type="transmembrane region" description="Helical" evidence="22">
    <location>
        <begin position="335"/>
        <end position="356"/>
    </location>
</feature>
<evidence type="ECO:0000256" key="10">
    <source>
        <dbReference type="ARBA" id="ARBA00022692"/>
    </source>
</evidence>
<feature type="transmembrane region" description="Helical" evidence="22">
    <location>
        <begin position="206"/>
        <end position="227"/>
    </location>
</feature>
<dbReference type="SMART" id="SM00359">
    <property type="entry name" value="PUA"/>
    <property type="match status" value="1"/>
</dbReference>
<comment type="similarity">
    <text evidence="5">Belongs to the NIP7 family.</text>
</comment>
<evidence type="ECO:0000256" key="22">
    <source>
        <dbReference type="SAM" id="Phobius"/>
    </source>
</evidence>
<evidence type="ECO:0000256" key="15">
    <source>
        <dbReference type="ARBA" id="ARBA00022967"/>
    </source>
</evidence>
<evidence type="ECO:0000256" key="9">
    <source>
        <dbReference type="ARBA" id="ARBA00022517"/>
    </source>
</evidence>
<feature type="transmembrane region" description="Helical" evidence="22">
    <location>
        <begin position="295"/>
        <end position="315"/>
    </location>
</feature>
<feature type="transmembrane region" description="Helical" evidence="22">
    <location>
        <begin position="696"/>
        <end position="713"/>
    </location>
</feature>
<dbReference type="HOGENOM" id="CLU_000604_17_2_1"/>
<dbReference type="GO" id="GO:0042254">
    <property type="term" value="P:ribosome biogenesis"/>
    <property type="evidence" value="ECO:0007669"/>
    <property type="project" value="UniProtKB-KW"/>
</dbReference>
<evidence type="ECO:0000256" key="17">
    <source>
        <dbReference type="ARBA" id="ARBA00023136"/>
    </source>
</evidence>
<dbReference type="FunFam" id="3.40.50.300:FF:000479">
    <property type="entry name" value="Multidrug resistance protein 1A"/>
    <property type="match status" value="1"/>
</dbReference>
<dbReference type="InterPro" id="IPR039421">
    <property type="entry name" value="Type_1_exporter"/>
</dbReference>
<dbReference type="EMBL" id="KB740036">
    <property type="protein sequence ID" value="ENN81876.1"/>
    <property type="molecule type" value="Genomic_DNA"/>
</dbReference>
<name>N6UMF2_DENPD</name>
<reference evidence="23" key="1">
    <citation type="journal article" date="2013" name="Genome Biol.">
        <title>Draft genome of the mountain pine beetle, Dendroctonus ponderosae Hopkins, a major forest pest.</title>
        <authorList>
            <person name="Keeling C.I."/>
            <person name="Yuen M.M."/>
            <person name="Liao N.Y."/>
            <person name="Docking T.R."/>
            <person name="Chan S.K."/>
            <person name="Taylor G.A."/>
            <person name="Palmquist D.L."/>
            <person name="Jackman S.D."/>
            <person name="Nguyen A."/>
            <person name="Li M."/>
            <person name="Henderson H."/>
            <person name="Janes J.K."/>
            <person name="Zhao Y."/>
            <person name="Pandoh P."/>
            <person name="Moore R."/>
            <person name="Sperling F.A."/>
            <person name="Huber D.P."/>
            <person name="Birol I."/>
            <person name="Jones S.J."/>
            <person name="Bohlmann J."/>
        </authorList>
    </citation>
    <scope>NUCLEOTIDE SEQUENCE</scope>
</reference>
<dbReference type="SUPFAM" id="SSF88802">
    <property type="entry name" value="Pre-PUA domain"/>
    <property type="match status" value="1"/>
</dbReference>
<dbReference type="InterPro" id="IPR003593">
    <property type="entry name" value="AAA+_ATPase"/>
</dbReference>
<sequence length="1299" mass="144282">MTERHDGTATDKERASDVNVPPIDDPESTDASSFTGLYRFATRPQKCVIIIGAIIALICGALQPLNHLLFGDLTQIIIEYSEACLNPNSTNCSVAGDNLSAGIKHFGIWSSINGVAIMITGYLATEAFSYNAIKQVFRVRSLYLQKLLNKDISWFDVHNSGDFSSRMADDLSKFEDGIGEKVPLFLTLQGSFISAITLALVKGWELALICLISLPVSFIAVGLIAYLTTQFSKKELDAYAEAGSIAEEVITSIRTVIGFGGEKLETQRQWLTLQVFCRYEKNLIFAKDNNIRRHFFEGIGYGMLWLCIFSSYGLAFWNGIKLMLDGNPVYTPGNIVMAGSMSFGSASPFIEAFATAKAAGRNIFHMIETSPIINQSKNNGAKLAQVRGNIKLQNVKFQYPSRKDVPVLQGIDLEIQAGDTVALVGSFELKLPKIANFCVQASEHRTTIIVAHRLSTIRGANKIVVISDGKVVEQGTHEDLMELKNEYYALGIKDVFYRVLYLIAKDHYCYFLNLTTQVHSSEQFENIGEANEKKIFDSVEDDDEDFAPKRVNLVRMIKVAEINHEALKETDEESEVDNYVKTASLWSIVKLNSPEWLSLFLGCFGAAVMGTVLPIFAVLLGSILQVNSLPGVLQDSDKNYVRQETNKYILYFVLAGVLAMFATFLQATGQRIGAIVNSLATLILSVFFAVYYEWRLGLVAMVFVPLIIVATFIQKKQMSQESDDYKESLEKSTKIAVEAVGSIRTVVSLGCEKTFFKLYISELMPHIKKCPRNTHARAFILGFSRAIIFAFSACLVYGGYLIKHENVQYGDVFKVAQALIMGTVSIANSLAFTPNFEKGLVAARTVMNMINRIPKVSNSQNALIKNTADGNVNYSQIHFSYPTRDSIEVLKGLDLSVLQGKTVALVGPSGCGKSTIIHLLERFYDPASGTVSLDEDDIKSITLASLRSHLGIVSQEPNLFSRSIAENIAYGDNSRHSTDSEIIEAARKANIHNFITQLPEGYNTKLGEKGTQLSGGQKQRIAIARALIRHPKVLLLDEATSALDAESEKVVQDALDNAKQGRTCLTIAHRLTTIQDADLICVVNNGVIVEQGAHTDLIERNGLYYRLYARQHYFLLIYKMRRLSEDRTKVLFEKLAKYIGPNIKQLIERPDGIYCFREQKNRVYYVSENILKFANTMPADNIISLGTCFGKFTKTGKFKLHITALNYIAPYAQCKIWLKSSAEQQFLYGNNVTKAGLGRISENCEKYQGALVYSMSDLPLGFGVAARSTAECKMVDPLTVVCFHQSDIGEYIRSEDDLL</sequence>
<feature type="non-terminal residue" evidence="23">
    <location>
        <position position="1"/>
    </location>
</feature>
<evidence type="ECO:0000256" key="19">
    <source>
        <dbReference type="ARBA" id="ARBA00023242"/>
    </source>
</evidence>
<keyword evidence="13" id="KW-0067">ATP-binding</keyword>
<comment type="function">
    <text evidence="1">Required for proper 34S pre-rRNA processing and 60S ribosome subunit assembly.</text>
</comment>
<dbReference type="GO" id="GO:0097254">
    <property type="term" value="P:renal tubular secretion"/>
    <property type="evidence" value="ECO:0007669"/>
    <property type="project" value="UniProtKB-ARBA"/>
</dbReference>
<dbReference type="SMART" id="SM00382">
    <property type="entry name" value="AAA"/>
    <property type="match status" value="1"/>
</dbReference>
<organism evidence="23">
    <name type="scientific">Dendroctonus ponderosae</name>
    <name type="common">Mountain pine beetle</name>
    <dbReference type="NCBI Taxonomy" id="77166"/>
    <lineage>
        <taxon>Eukaryota</taxon>
        <taxon>Metazoa</taxon>
        <taxon>Ecdysozoa</taxon>
        <taxon>Arthropoda</taxon>
        <taxon>Hexapoda</taxon>
        <taxon>Insecta</taxon>
        <taxon>Pterygota</taxon>
        <taxon>Neoptera</taxon>
        <taxon>Endopterygota</taxon>
        <taxon>Coleoptera</taxon>
        <taxon>Polyphaga</taxon>
        <taxon>Cucujiformia</taxon>
        <taxon>Curculionidae</taxon>
        <taxon>Scolytinae</taxon>
        <taxon>Dendroctonus</taxon>
    </lineage>
</organism>
<evidence type="ECO:0000256" key="8">
    <source>
        <dbReference type="ARBA" id="ARBA00022448"/>
    </source>
</evidence>
<keyword evidence="17 22" id="KW-0472">Membrane</keyword>
<keyword evidence="14" id="KW-0694">RNA-binding</keyword>
<dbReference type="GO" id="GO:0090374">
    <property type="term" value="P:oligopeptide export from mitochondrion"/>
    <property type="evidence" value="ECO:0007669"/>
    <property type="project" value="TreeGrafter"/>
</dbReference>
<dbReference type="InterPro" id="IPR036640">
    <property type="entry name" value="ABC1_TM_sf"/>
</dbReference>
<dbReference type="InterPro" id="IPR017871">
    <property type="entry name" value="ABC_transporter-like_CS"/>
</dbReference>
<feature type="compositionally biased region" description="Basic and acidic residues" evidence="21">
    <location>
        <begin position="1"/>
        <end position="16"/>
    </location>
</feature>
<keyword evidence="9" id="KW-0690">Ribosome biogenesis</keyword>
<comment type="subcellular location">
    <subcellularLocation>
        <location evidence="2">Membrane</location>
        <topology evidence="2">Multi-pass membrane protein</topology>
    </subcellularLocation>
    <subcellularLocation>
        <location evidence="3">Nucleus</location>
        <location evidence="3">Nucleolus</location>
    </subcellularLocation>
</comment>
<dbReference type="GO" id="GO:0005743">
    <property type="term" value="C:mitochondrial inner membrane"/>
    <property type="evidence" value="ECO:0007669"/>
    <property type="project" value="TreeGrafter"/>
</dbReference>
<dbReference type="InterPro" id="IPR027417">
    <property type="entry name" value="P-loop_NTPase"/>
</dbReference>
<dbReference type="PANTHER" id="PTHR43394:SF11">
    <property type="entry name" value="ATP-BINDING CASSETTE TRANSPORTER"/>
    <property type="match status" value="1"/>
</dbReference>
<dbReference type="GO" id="GO:0016887">
    <property type="term" value="F:ATP hydrolysis activity"/>
    <property type="evidence" value="ECO:0007669"/>
    <property type="project" value="InterPro"/>
</dbReference>
<evidence type="ECO:0000256" key="12">
    <source>
        <dbReference type="ARBA" id="ARBA00022741"/>
    </source>
</evidence>
<keyword evidence="16 22" id="KW-1133">Transmembrane helix</keyword>
<keyword evidence="19" id="KW-0539">Nucleus</keyword>
<evidence type="ECO:0000256" key="11">
    <source>
        <dbReference type="ARBA" id="ARBA00022737"/>
    </source>
</evidence>
<dbReference type="FunFam" id="2.30.130.10:FF:000002">
    <property type="entry name" value="60S ribosome subunit biogenesis protein NIP7 homolog"/>
    <property type="match status" value="1"/>
</dbReference>
<dbReference type="PROSITE" id="PS00211">
    <property type="entry name" value="ABC_TRANSPORTER_1"/>
    <property type="match status" value="1"/>
</dbReference>
<dbReference type="GO" id="GO:0003723">
    <property type="term" value="F:RNA binding"/>
    <property type="evidence" value="ECO:0007669"/>
    <property type="project" value="UniProtKB-KW"/>
</dbReference>
<dbReference type="InterPro" id="IPR011527">
    <property type="entry name" value="ABC1_TM_dom"/>
</dbReference>
<keyword evidence="11" id="KW-0677">Repeat</keyword>
<evidence type="ECO:0000256" key="4">
    <source>
        <dbReference type="ARBA" id="ARBA00007577"/>
    </source>
</evidence>
<keyword evidence="18" id="KW-0325">Glycoprotein</keyword>
<comment type="catalytic activity">
    <reaction evidence="20">
        <text>ATP + H2O + xenobioticSide 1 = ADP + phosphate + xenobioticSide 2.</text>
        <dbReference type="EC" id="7.6.2.2"/>
    </reaction>
</comment>
<dbReference type="Gene3D" id="3.10.450.220">
    <property type="match status" value="1"/>
</dbReference>
<evidence type="ECO:0000256" key="5">
    <source>
        <dbReference type="ARBA" id="ARBA00009895"/>
    </source>
</evidence>
<evidence type="ECO:0000256" key="2">
    <source>
        <dbReference type="ARBA" id="ARBA00004141"/>
    </source>
</evidence>
<dbReference type="PROSITE" id="PS50890">
    <property type="entry name" value="PUA"/>
    <property type="match status" value="1"/>
</dbReference>
<feature type="transmembrane region" description="Helical" evidence="22">
    <location>
        <begin position="47"/>
        <end position="65"/>
    </location>
</feature>
<dbReference type="InterPro" id="IPR055359">
    <property type="entry name" value="Nip7_N_euk"/>
</dbReference>
<evidence type="ECO:0000256" key="16">
    <source>
        <dbReference type="ARBA" id="ARBA00022989"/>
    </source>
</evidence>
<evidence type="ECO:0000256" key="18">
    <source>
        <dbReference type="ARBA" id="ARBA00023180"/>
    </source>
</evidence>
<dbReference type="InterPro" id="IPR036974">
    <property type="entry name" value="PUA_sf"/>
</dbReference>
<dbReference type="Gene3D" id="1.20.1560.10">
    <property type="entry name" value="ABC transporter type 1, transmembrane domain"/>
    <property type="match status" value="3"/>
</dbReference>
<dbReference type="CDD" id="cd21146">
    <property type="entry name" value="Nip7_N_euk"/>
    <property type="match status" value="1"/>
</dbReference>
<dbReference type="GO" id="GO:0005730">
    <property type="term" value="C:nucleolus"/>
    <property type="evidence" value="ECO:0007669"/>
    <property type="project" value="UniProtKB-SubCell"/>
</dbReference>
<feature type="transmembrane region" description="Helical" evidence="22">
    <location>
        <begin position="182"/>
        <end position="200"/>
    </location>
</feature>
<dbReference type="Pfam" id="PF17833">
    <property type="entry name" value="pre-PUA_NIP7"/>
    <property type="match status" value="1"/>
</dbReference>
<keyword evidence="15" id="KW-1278">Translocase</keyword>
<dbReference type="SUPFAM" id="SSF88697">
    <property type="entry name" value="PUA domain-like"/>
    <property type="match status" value="1"/>
</dbReference>
<keyword evidence="8" id="KW-0813">Transport</keyword>
<feature type="transmembrane region" description="Helical" evidence="22">
    <location>
        <begin position="106"/>
        <end position="125"/>
    </location>
</feature>
<feature type="region of interest" description="Disordered" evidence="21">
    <location>
        <begin position="1"/>
        <end position="30"/>
    </location>
</feature>
<keyword evidence="10 22" id="KW-0812">Transmembrane</keyword>
<proteinExistence type="inferred from homology"/>